<reference evidence="2" key="1">
    <citation type="journal article" date="2020" name="Nat. Commun.">
        <title>Genome sequence of the cluster root forming white lupin.</title>
        <authorList>
            <person name="Hufnagel B."/>
            <person name="Marques A."/>
            <person name="Soriano A."/>
            <person name="Marques L."/>
            <person name="Divol F."/>
            <person name="Doumas P."/>
            <person name="Sallet E."/>
            <person name="Mancinotti D."/>
            <person name="Carrere S."/>
            <person name="Marande W."/>
            <person name="Arribat S."/>
            <person name="Keller J."/>
            <person name="Huneau C."/>
            <person name="Blein T."/>
            <person name="Aime D."/>
            <person name="Laguerre M."/>
            <person name="Taylor J."/>
            <person name="Schubert V."/>
            <person name="Nelson M."/>
            <person name="Geu-Flores F."/>
            <person name="Crespi M."/>
            <person name="Gallardo-Guerrero K."/>
            <person name="Delaux P.-M."/>
            <person name="Salse J."/>
            <person name="Berges H."/>
            <person name="Guyot R."/>
            <person name="Gouzy J."/>
            <person name="Peret B."/>
        </authorList>
    </citation>
    <scope>NUCLEOTIDE SEQUENCE [LARGE SCALE GENOMIC DNA]</scope>
    <source>
        <strain evidence="2">cv. Amiga</strain>
    </source>
</reference>
<dbReference type="AlphaFoldDB" id="A0A6A4MJ47"/>
<gene>
    <name evidence="1" type="ORF">Lalb_Chr00c21g0406151</name>
</gene>
<name>A0A6A4MJ47_LUPAL</name>
<proteinExistence type="predicted"/>
<accession>A0A6A4MJ47</accession>
<evidence type="ECO:0000313" key="1">
    <source>
        <dbReference type="EMBL" id="KAE9584366.1"/>
    </source>
</evidence>
<sequence>MWDRAPLGSSSRECSLRLTGGLCHPVQKKGDCGVFSTIEISAAGMIQPLVHCHLSPLIPLEQSQLSQPLV</sequence>
<geneLocation type="mitochondrion" evidence="1"/>
<evidence type="ECO:0000313" key="2">
    <source>
        <dbReference type="Proteomes" id="UP000447434"/>
    </source>
</evidence>
<comment type="caution">
    <text evidence="1">The sequence shown here is derived from an EMBL/GenBank/DDBJ whole genome shotgun (WGS) entry which is preliminary data.</text>
</comment>
<keyword evidence="2" id="KW-1185">Reference proteome</keyword>
<organism evidence="1 2">
    <name type="scientific">Lupinus albus</name>
    <name type="common">White lupine</name>
    <name type="synonym">Lupinus termis</name>
    <dbReference type="NCBI Taxonomy" id="3870"/>
    <lineage>
        <taxon>Eukaryota</taxon>
        <taxon>Viridiplantae</taxon>
        <taxon>Streptophyta</taxon>
        <taxon>Embryophyta</taxon>
        <taxon>Tracheophyta</taxon>
        <taxon>Spermatophyta</taxon>
        <taxon>Magnoliopsida</taxon>
        <taxon>eudicotyledons</taxon>
        <taxon>Gunneridae</taxon>
        <taxon>Pentapetalae</taxon>
        <taxon>rosids</taxon>
        <taxon>fabids</taxon>
        <taxon>Fabales</taxon>
        <taxon>Fabaceae</taxon>
        <taxon>Papilionoideae</taxon>
        <taxon>50 kb inversion clade</taxon>
        <taxon>genistoids sensu lato</taxon>
        <taxon>core genistoids</taxon>
        <taxon>Genisteae</taxon>
        <taxon>Lupinus</taxon>
    </lineage>
</organism>
<dbReference type="Proteomes" id="UP000447434">
    <property type="component" value="Unassembled WGS sequence"/>
</dbReference>
<dbReference type="EMBL" id="WOCE01000046">
    <property type="protein sequence ID" value="KAE9584366.1"/>
    <property type="molecule type" value="Genomic_DNA"/>
</dbReference>
<keyword evidence="1" id="KW-0496">Mitochondrion</keyword>
<protein>
    <submittedName>
        <fullName evidence="1">Uncharacterized protein</fullName>
    </submittedName>
</protein>